<dbReference type="GO" id="GO:0006281">
    <property type="term" value="P:DNA repair"/>
    <property type="evidence" value="ECO:0007669"/>
    <property type="project" value="TreeGrafter"/>
</dbReference>
<feature type="binding site" evidence="11">
    <location>
        <position position="120"/>
    </location>
    <ligand>
        <name>[4Fe-4S] cluster</name>
        <dbReference type="ChEBI" id="CHEBI:49883"/>
    </ligand>
</feature>
<dbReference type="RefSeq" id="WP_092674545.1">
    <property type="nucleotide sequence ID" value="NZ_FOGC01000004.1"/>
</dbReference>
<dbReference type="EC" id="5.6.2.3" evidence="11"/>
<dbReference type="InterPro" id="IPR014001">
    <property type="entry name" value="Helicase_ATP-bd"/>
</dbReference>
<dbReference type="PANTHER" id="PTHR11472">
    <property type="entry name" value="DNA REPAIR DEAD HELICASE RAD3/XP-D SUBFAMILY MEMBER"/>
    <property type="match status" value="1"/>
</dbReference>
<keyword evidence="10 11" id="KW-0413">Isomerase</keyword>
<keyword evidence="4 11" id="KW-0378">Hydrolase</keyword>
<gene>
    <name evidence="11" type="primary">dinG</name>
    <name evidence="13" type="ORF">SAMN05216522_104127</name>
</gene>
<evidence type="ECO:0000256" key="7">
    <source>
        <dbReference type="ARBA" id="ARBA00023004"/>
    </source>
</evidence>
<dbReference type="SMART" id="SM00491">
    <property type="entry name" value="HELICc2"/>
    <property type="match status" value="1"/>
</dbReference>
<keyword evidence="7 11" id="KW-0408">Iron</keyword>
<name>A0A1H9H9I6_9GAMM</name>
<dbReference type="InterPro" id="IPR011545">
    <property type="entry name" value="DEAD/DEAH_box_helicase_dom"/>
</dbReference>
<comment type="function">
    <text evidence="11">DNA-dependent ATPase and 5'-3' DNA helicase. Unwinds D-loops, R-loops, forked DNA and G-quadruplex DNA.</text>
</comment>
<dbReference type="GO" id="GO:0005524">
    <property type="term" value="F:ATP binding"/>
    <property type="evidence" value="ECO:0007669"/>
    <property type="project" value="UniProtKB-UniRule"/>
</dbReference>
<dbReference type="Pfam" id="PF06733">
    <property type="entry name" value="DEAD_2"/>
    <property type="match status" value="1"/>
</dbReference>
<evidence type="ECO:0000313" key="13">
    <source>
        <dbReference type="EMBL" id="SEQ58887.1"/>
    </source>
</evidence>
<dbReference type="InterPro" id="IPR014013">
    <property type="entry name" value="Helic_SF1/SF2_ATP-bd_DinG/Rad3"/>
</dbReference>
<feature type="binding site" evidence="11">
    <location>
        <position position="198"/>
    </location>
    <ligand>
        <name>[4Fe-4S] cluster</name>
        <dbReference type="ChEBI" id="CHEBI:49883"/>
    </ligand>
</feature>
<comment type="similarity">
    <text evidence="11">Belongs to the helicase family. DinG subfamily. Type 1 sub-subfamily.</text>
</comment>
<dbReference type="GO" id="GO:0043139">
    <property type="term" value="F:5'-3' DNA helicase activity"/>
    <property type="evidence" value="ECO:0007669"/>
    <property type="project" value="UniProtKB-UniRule"/>
</dbReference>
<keyword evidence="9 11" id="KW-0238">DNA-binding</keyword>
<keyword evidence="8 11" id="KW-0411">Iron-sulfur</keyword>
<keyword evidence="6 11" id="KW-0067">ATP-binding</keyword>
<comment type="catalytic activity">
    <reaction evidence="11">
        <text>ATP + H2O = ADP + phosphate + H(+)</text>
        <dbReference type="Rhea" id="RHEA:13065"/>
        <dbReference type="ChEBI" id="CHEBI:15377"/>
        <dbReference type="ChEBI" id="CHEBI:15378"/>
        <dbReference type="ChEBI" id="CHEBI:30616"/>
        <dbReference type="ChEBI" id="CHEBI:43474"/>
        <dbReference type="ChEBI" id="CHEBI:456216"/>
        <dbReference type="EC" id="5.6.2.3"/>
    </reaction>
</comment>
<dbReference type="OrthoDB" id="9805194at2"/>
<comment type="cofactor">
    <cofactor evidence="11">
        <name>[4Fe-4S] cluster</name>
        <dbReference type="ChEBI" id="CHEBI:49883"/>
    </cofactor>
    <text evidence="11">Binds 1 [4Fe-4S] cluster.</text>
</comment>
<dbReference type="EMBL" id="FOGC01000004">
    <property type="protein sequence ID" value="SEQ58887.1"/>
    <property type="molecule type" value="Genomic_DNA"/>
</dbReference>
<evidence type="ECO:0000256" key="8">
    <source>
        <dbReference type="ARBA" id="ARBA00023014"/>
    </source>
</evidence>
<dbReference type="PANTHER" id="PTHR11472:SF59">
    <property type="entry name" value="ATP-DEPENDENT DNA HELICASE DING"/>
    <property type="match status" value="1"/>
</dbReference>
<reference evidence="14" key="1">
    <citation type="submission" date="2016-10" db="EMBL/GenBank/DDBJ databases">
        <authorList>
            <person name="Varghese N."/>
            <person name="Submissions S."/>
        </authorList>
    </citation>
    <scope>NUCLEOTIDE SEQUENCE [LARGE SCALE GENOMIC DNA]</scope>
    <source>
        <strain evidence="14">8N4</strain>
    </source>
</reference>
<evidence type="ECO:0000256" key="1">
    <source>
        <dbReference type="ARBA" id="ARBA00022485"/>
    </source>
</evidence>
<evidence type="ECO:0000256" key="5">
    <source>
        <dbReference type="ARBA" id="ARBA00022806"/>
    </source>
</evidence>
<proteinExistence type="inferred from homology"/>
<dbReference type="InterPro" id="IPR039000">
    <property type="entry name" value="DinG_proteobact"/>
</dbReference>
<keyword evidence="14" id="KW-1185">Reference proteome</keyword>
<organism evidence="13 14">
    <name type="scientific">Rosenbergiella nectarea</name>
    <dbReference type="NCBI Taxonomy" id="988801"/>
    <lineage>
        <taxon>Bacteria</taxon>
        <taxon>Pseudomonadati</taxon>
        <taxon>Pseudomonadota</taxon>
        <taxon>Gammaproteobacteria</taxon>
        <taxon>Enterobacterales</taxon>
        <taxon>Erwiniaceae</taxon>
        <taxon>Rosenbergiella</taxon>
    </lineage>
</organism>
<dbReference type="InterPro" id="IPR045028">
    <property type="entry name" value="DinG/Rad3-like"/>
</dbReference>
<keyword evidence="5 11" id="KW-0347">Helicase</keyword>
<accession>A0A1H9H9I6</accession>
<dbReference type="GO" id="GO:0016887">
    <property type="term" value="F:ATP hydrolysis activity"/>
    <property type="evidence" value="ECO:0007669"/>
    <property type="project" value="RHEA"/>
</dbReference>
<dbReference type="InterPro" id="IPR010614">
    <property type="entry name" value="RAD3-like_helicase_DEAD"/>
</dbReference>
<dbReference type="InterPro" id="IPR006555">
    <property type="entry name" value="ATP-dep_Helicase_C"/>
</dbReference>
<dbReference type="Pfam" id="PF00270">
    <property type="entry name" value="DEAD"/>
    <property type="match status" value="1"/>
</dbReference>
<dbReference type="SMART" id="SM00487">
    <property type="entry name" value="DEXDc"/>
    <property type="match status" value="1"/>
</dbReference>
<dbReference type="GO" id="GO:0003677">
    <property type="term" value="F:DNA binding"/>
    <property type="evidence" value="ECO:0007669"/>
    <property type="project" value="UniProtKB-UniRule"/>
</dbReference>
<dbReference type="GO" id="GO:0033677">
    <property type="term" value="F:DNA/RNA helicase activity"/>
    <property type="evidence" value="ECO:0007669"/>
    <property type="project" value="TreeGrafter"/>
</dbReference>
<dbReference type="Proteomes" id="UP000242515">
    <property type="component" value="Unassembled WGS sequence"/>
</dbReference>
<dbReference type="GO" id="GO:0046872">
    <property type="term" value="F:metal ion binding"/>
    <property type="evidence" value="ECO:0007669"/>
    <property type="project" value="UniProtKB-KW"/>
</dbReference>
<feature type="binding site" evidence="11">
    <location>
        <position position="203"/>
    </location>
    <ligand>
        <name>[4Fe-4S] cluster</name>
        <dbReference type="ChEBI" id="CHEBI:49883"/>
    </ligand>
</feature>
<dbReference type="InterPro" id="IPR027417">
    <property type="entry name" value="P-loop_NTPase"/>
</dbReference>
<keyword evidence="3 11" id="KW-0547">Nucleotide-binding</keyword>
<dbReference type="GO" id="GO:0051539">
    <property type="term" value="F:4 iron, 4 sulfur cluster binding"/>
    <property type="evidence" value="ECO:0007669"/>
    <property type="project" value="UniProtKB-UniRule"/>
</dbReference>
<evidence type="ECO:0000256" key="4">
    <source>
        <dbReference type="ARBA" id="ARBA00022801"/>
    </source>
</evidence>
<evidence type="ECO:0000256" key="2">
    <source>
        <dbReference type="ARBA" id="ARBA00022723"/>
    </source>
</evidence>
<protein>
    <recommendedName>
        <fullName evidence="11">ATP-dependent DNA helicase DinG</fullName>
        <ecNumber evidence="11">5.6.2.3</ecNumber>
    </recommendedName>
    <alternativeName>
        <fullName evidence="11">DNA 5'-3' helicase DinG</fullName>
    </alternativeName>
</protein>
<evidence type="ECO:0000313" key="14">
    <source>
        <dbReference type="Proteomes" id="UP000242515"/>
    </source>
</evidence>
<evidence type="ECO:0000256" key="3">
    <source>
        <dbReference type="ARBA" id="ARBA00022741"/>
    </source>
</evidence>
<dbReference type="SUPFAM" id="SSF52540">
    <property type="entry name" value="P-loop containing nucleoside triphosphate hydrolases"/>
    <property type="match status" value="1"/>
</dbReference>
<evidence type="ECO:0000256" key="10">
    <source>
        <dbReference type="ARBA" id="ARBA00023235"/>
    </source>
</evidence>
<dbReference type="NCBIfam" id="NF008729">
    <property type="entry name" value="PRK11747.1"/>
    <property type="match status" value="1"/>
</dbReference>
<evidence type="ECO:0000259" key="12">
    <source>
        <dbReference type="PROSITE" id="PS51193"/>
    </source>
</evidence>
<evidence type="ECO:0000256" key="9">
    <source>
        <dbReference type="ARBA" id="ARBA00023125"/>
    </source>
</evidence>
<feature type="binding site" evidence="11">
    <location>
        <position position="209"/>
    </location>
    <ligand>
        <name>[4Fe-4S] cluster</name>
        <dbReference type="ChEBI" id="CHEBI:49883"/>
    </ligand>
</feature>
<dbReference type="STRING" id="988801.SAMN05216522_104127"/>
<keyword evidence="1 11" id="KW-0004">4Fe-4S</keyword>
<dbReference type="Pfam" id="PF13307">
    <property type="entry name" value="Helicase_C_2"/>
    <property type="match status" value="1"/>
</dbReference>
<sequence>MALTSAVKAQISDWYKKLQRNVDDFIPRLAQRQMMAEVAKTLTGESGRHLAIEAPTGVGKTLSYLIPGIAVSREESKTLVISTANVALQDQIYGKDLPLLKRFIPDLTYTTAFGRRRYVCPRNLYFTGDNSQPDLLYLLDDDSLSSQAPGVITPLEQQQCEQLQQVLDKGNWDGVRDHYPENISDRLWARLSTDKAHCLAHHCQWYKECPFFSARRDIDNVDVVITNHALVMAALESDSVLPPAKELLLIMDEGHHLPDVARDALEISAEITPSSLAFQLDLFAKTIAQITAQFTLKSPPALAKPERLATHRETIDELVSAFTQAVLPQVKAAPEQSYRFVMGELPDALREQCEQLYKLYDGLRAAAETLLNFLGEQTGKADMVRIHRGMLQLNRFFGHFEAQSKLWRLAALRQLSGAPVSKWATLETAEEKPQLWLHCAGIRVSTQLENILWSKVPHTILTSATLRSLNTFSRFQELSGLSEKSTDRFVCLESPFNHAEQGKLIIPQMQYEPDFQHEALHLAEMAGIFRQTLVESEHKGILVLFSSMRALQQFVTLMSDKRLAMLVQGDQPRTRLIELHRERVLAGKQSILIGLQSFAEGLDLKGELLTAVHIHKIAFAPIDSPVIVTEGEWLKSKQRYPFESQSLPTASFTLIQQVGRLIRSHHCHGEIIIYDRRLITRHYGSRLLASLPIFPIEQPKFAPSDVSVVPSDLKKKTIRRRASRK</sequence>
<dbReference type="HAMAP" id="MF_02205">
    <property type="entry name" value="DinG_proteobact"/>
    <property type="match status" value="1"/>
</dbReference>
<evidence type="ECO:0000256" key="11">
    <source>
        <dbReference type="HAMAP-Rule" id="MF_02205"/>
    </source>
</evidence>
<dbReference type="PROSITE" id="PS51193">
    <property type="entry name" value="HELICASE_ATP_BIND_2"/>
    <property type="match status" value="1"/>
</dbReference>
<dbReference type="Gene3D" id="3.40.50.300">
    <property type="entry name" value="P-loop containing nucleotide triphosphate hydrolases"/>
    <property type="match status" value="2"/>
</dbReference>
<dbReference type="GO" id="GO:0009432">
    <property type="term" value="P:SOS response"/>
    <property type="evidence" value="ECO:0007669"/>
    <property type="project" value="TreeGrafter"/>
</dbReference>
<dbReference type="AlphaFoldDB" id="A0A1H9H9I6"/>
<evidence type="ECO:0000256" key="6">
    <source>
        <dbReference type="ARBA" id="ARBA00022840"/>
    </source>
</evidence>
<feature type="domain" description="Helicase ATP-binding" evidence="12">
    <location>
        <begin position="17"/>
        <end position="298"/>
    </location>
</feature>
<keyword evidence="2 11" id="KW-0479">Metal-binding</keyword>